<proteinExistence type="predicted"/>
<accession>A0A918UYB6</accession>
<reference evidence="1" key="1">
    <citation type="journal article" date="2014" name="Int. J. Syst. Evol. Microbiol.">
        <title>Complete genome sequence of Corynebacterium casei LMG S-19264T (=DSM 44701T), isolated from a smear-ripened cheese.</title>
        <authorList>
            <consortium name="US DOE Joint Genome Institute (JGI-PGF)"/>
            <person name="Walter F."/>
            <person name="Albersmeier A."/>
            <person name="Kalinowski J."/>
            <person name="Ruckert C."/>
        </authorList>
    </citation>
    <scope>NUCLEOTIDE SEQUENCE</scope>
    <source>
        <strain evidence="1">JCM 4815</strain>
    </source>
</reference>
<dbReference type="SUPFAM" id="SSF56059">
    <property type="entry name" value="Glutathione synthetase ATP-binding domain-like"/>
    <property type="match status" value="1"/>
</dbReference>
<protein>
    <submittedName>
        <fullName evidence="1">Uncharacterized protein</fullName>
    </submittedName>
</protein>
<dbReference type="RefSeq" id="WP_189866924.1">
    <property type="nucleotide sequence ID" value="NZ_BMVW01000026.1"/>
</dbReference>
<name>A0A918UYB6_9ACTN</name>
<sequence>MTERALTRPGTARSALVRRWPVSEVLRTLQYELRDCGTRIETERAPLEPFVLPGPAYDELFTAATGLLALLRRAVLESAPTRAGRLAALGLAPDGDDYPLFTDDDPFEERYCAAMARPDVILGPQGPRFIEFNVSGAFGGPAETHLLSRVWTEVYGGHDGAPFTGHDPLEARAAFFDQVCQDLGLPRAVALVGSPYEQDQAATSRYYDIEVDVLRRRGLRAEFFEPDRLPHGLGLPERLDFPVGLRYFATADWTSRGQSLDPVRSVLAAGCLLLPPQSSYLLANKKVLAWLSEGLPWMTGADRALVGRYVPWSRVVGDTKADWHGRTFDLPELLLSARERFVLKKAIGMMGREVLIGLLSTPAQWAAELERALAEGDTIVQEYTESVPYELEMCDASGTRAERVAVAPVLSPMVFGGRPGGCYARYFPSGESGVVSVYGQGAMENAVLRGVQR</sequence>
<dbReference type="Proteomes" id="UP000622166">
    <property type="component" value="Unassembled WGS sequence"/>
</dbReference>
<evidence type="ECO:0000313" key="2">
    <source>
        <dbReference type="Proteomes" id="UP000622166"/>
    </source>
</evidence>
<evidence type="ECO:0000313" key="1">
    <source>
        <dbReference type="EMBL" id="GGZ41714.1"/>
    </source>
</evidence>
<comment type="caution">
    <text evidence="1">The sequence shown here is derived from an EMBL/GenBank/DDBJ whole genome shotgun (WGS) entry which is preliminary data.</text>
</comment>
<keyword evidence="2" id="KW-1185">Reference proteome</keyword>
<gene>
    <name evidence="1" type="ORF">GCM10010365_73090</name>
</gene>
<reference evidence="1" key="2">
    <citation type="submission" date="2020-09" db="EMBL/GenBank/DDBJ databases">
        <authorList>
            <person name="Sun Q."/>
            <person name="Ohkuma M."/>
        </authorList>
    </citation>
    <scope>NUCLEOTIDE SEQUENCE</scope>
    <source>
        <strain evidence="1">JCM 4815</strain>
    </source>
</reference>
<dbReference type="AlphaFoldDB" id="A0A918UYB6"/>
<dbReference type="EMBL" id="BMVW01000026">
    <property type="protein sequence ID" value="GGZ41714.1"/>
    <property type="molecule type" value="Genomic_DNA"/>
</dbReference>
<organism evidence="1 2">
    <name type="scientific">Streptomyces poonensis</name>
    <dbReference type="NCBI Taxonomy" id="68255"/>
    <lineage>
        <taxon>Bacteria</taxon>
        <taxon>Bacillati</taxon>
        <taxon>Actinomycetota</taxon>
        <taxon>Actinomycetes</taxon>
        <taxon>Kitasatosporales</taxon>
        <taxon>Streptomycetaceae</taxon>
        <taxon>Streptomyces</taxon>
    </lineage>
</organism>